<accession>A0ACB0Z618</accession>
<comment type="caution">
    <text evidence="1">The sequence shown here is derived from an EMBL/GenBank/DDBJ whole genome shotgun (WGS) entry which is preliminary data.</text>
</comment>
<organism evidence="1 2">
    <name type="scientific">Meloidogyne enterolobii</name>
    <name type="common">Root-knot nematode worm</name>
    <name type="synonym">Meloidogyne mayaguensis</name>
    <dbReference type="NCBI Taxonomy" id="390850"/>
    <lineage>
        <taxon>Eukaryota</taxon>
        <taxon>Metazoa</taxon>
        <taxon>Ecdysozoa</taxon>
        <taxon>Nematoda</taxon>
        <taxon>Chromadorea</taxon>
        <taxon>Rhabditida</taxon>
        <taxon>Tylenchina</taxon>
        <taxon>Tylenchomorpha</taxon>
        <taxon>Tylenchoidea</taxon>
        <taxon>Meloidogynidae</taxon>
        <taxon>Meloidogyninae</taxon>
        <taxon>Meloidogyne</taxon>
    </lineage>
</organism>
<dbReference type="EMBL" id="CAVMJV010000026">
    <property type="protein sequence ID" value="CAK5074349.1"/>
    <property type="molecule type" value="Genomic_DNA"/>
</dbReference>
<gene>
    <name evidence="1" type="ORF">MENTE1834_LOCUS21095</name>
</gene>
<name>A0ACB0Z618_MELEN</name>
<dbReference type="Proteomes" id="UP001497535">
    <property type="component" value="Unassembled WGS sequence"/>
</dbReference>
<protein>
    <submittedName>
        <fullName evidence="1">Uncharacterized protein</fullName>
    </submittedName>
</protein>
<reference evidence="1" key="1">
    <citation type="submission" date="2023-11" db="EMBL/GenBank/DDBJ databases">
        <authorList>
            <person name="Poullet M."/>
        </authorList>
    </citation>
    <scope>NUCLEOTIDE SEQUENCE</scope>
    <source>
        <strain evidence="1">E1834</strain>
    </source>
</reference>
<proteinExistence type="predicted"/>
<evidence type="ECO:0000313" key="1">
    <source>
        <dbReference type="EMBL" id="CAK5074349.1"/>
    </source>
</evidence>
<sequence length="215" mass="24652">MLLLLGWEIGVLEAVILVVVVGLSFDYTLHFGATMPSKVCPKHALQMAIRGAIRPILMSTVSSILAGAVMLFAETHAFFQVGIFLVVCSSLRFSRIYLKNKFKKFIFSLLFAIFFFLPLFYVITTWISKLYKYFLSITNNENSTIKIHKIQNCEWCFISQQTKNDLKMKKFNKNENRNNISISKNNRRLRGGIIVETNERGMKIAGKSKISEMFV</sequence>
<evidence type="ECO:0000313" key="2">
    <source>
        <dbReference type="Proteomes" id="UP001497535"/>
    </source>
</evidence>
<keyword evidence="2" id="KW-1185">Reference proteome</keyword>